<dbReference type="GO" id="GO:0000723">
    <property type="term" value="P:telomere maintenance"/>
    <property type="evidence" value="ECO:0007669"/>
    <property type="project" value="TreeGrafter"/>
</dbReference>
<reference evidence="3 4" key="1">
    <citation type="submission" date="2017-11" db="EMBL/GenBank/DDBJ databases">
        <title>De novo assembly and phasing of dikaryotic genomes from two isolates of Puccinia coronata f. sp. avenae, the causal agent of oat crown rust.</title>
        <authorList>
            <person name="Miller M.E."/>
            <person name="Zhang Y."/>
            <person name="Omidvar V."/>
            <person name="Sperschneider J."/>
            <person name="Schwessinger B."/>
            <person name="Raley C."/>
            <person name="Palmer J.M."/>
            <person name="Garnica D."/>
            <person name="Upadhyaya N."/>
            <person name="Rathjen J."/>
            <person name="Taylor J.M."/>
            <person name="Park R.F."/>
            <person name="Dodds P.N."/>
            <person name="Hirsch C.D."/>
            <person name="Kianian S.F."/>
            <person name="Figueroa M."/>
        </authorList>
    </citation>
    <scope>NUCLEOTIDE SEQUENCE [LARGE SCALE GENOMIC DNA]</scope>
    <source>
        <strain evidence="3">12NC29</strain>
    </source>
</reference>
<evidence type="ECO:0000256" key="1">
    <source>
        <dbReference type="ARBA" id="ARBA00004123"/>
    </source>
</evidence>
<dbReference type="PANTHER" id="PTHR12900:SF0">
    <property type="entry name" value="CHECKPOINT PROTEIN"/>
    <property type="match status" value="1"/>
</dbReference>
<keyword evidence="4" id="KW-1185">Reference proteome</keyword>
<comment type="caution">
    <text evidence="3">The sequence shown here is derived from an EMBL/GenBank/DDBJ whole genome shotgun (WGS) entry which is preliminary data.</text>
</comment>
<dbReference type="GO" id="GO:0030896">
    <property type="term" value="C:checkpoint clamp complex"/>
    <property type="evidence" value="ECO:0007669"/>
    <property type="project" value="InterPro"/>
</dbReference>
<dbReference type="GO" id="GO:0031573">
    <property type="term" value="P:mitotic intra-S DNA damage checkpoint signaling"/>
    <property type="evidence" value="ECO:0007669"/>
    <property type="project" value="TreeGrafter"/>
</dbReference>
<dbReference type="Pfam" id="PF04005">
    <property type="entry name" value="Hus1"/>
    <property type="match status" value="1"/>
</dbReference>
<proteinExistence type="predicted"/>
<evidence type="ECO:0000313" key="4">
    <source>
        <dbReference type="Proteomes" id="UP000235388"/>
    </source>
</evidence>
<accession>A0A2N5SA64</accession>
<comment type="subcellular location">
    <subcellularLocation>
        <location evidence="1">Nucleus</location>
    </subcellularLocation>
</comment>
<dbReference type="STRING" id="200324.A0A2N5SA64"/>
<dbReference type="GO" id="GO:0035861">
    <property type="term" value="C:site of double-strand break"/>
    <property type="evidence" value="ECO:0007669"/>
    <property type="project" value="TreeGrafter"/>
</dbReference>
<organism evidence="3 4">
    <name type="scientific">Puccinia coronata f. sp. avenae</name>
    <dbReference type="NCBI Taxonomy" id="200324"/>
    <lineage>
        <taxon>Eukaryota</taxon>
        <taxon>Fungi</taxon>
        <taxon>Dikarya</taxon>
        <taxon>Basidiomycota</taxon>
        <taxon>Pucciniomycotina</taxon>
        <taxon>Pucciniomycetes</taxon>
        <taxon>Pucciniales</taxon>
        <taxon>Pucciniaceae</taxon>
        <taxon>Puccinia</taxon>
    </lineage>
</organism>
<dbReference type="OrthoDB" id="337750at2759"/>
<name>A0A2N5SA64_9BASI</name>
<sequence>MMFHLRNSSSKRLPSTLSLPSLPELCPGRCQAGECARGVREVLWTGEPRCSRGFAKQQLSRRSGTRHRRTRTVTLRKLAEIRLKDRMRFRAELANVAMFTKLVDSVSKLGRRAVFRLSPEEILLLSTGEDEDGLMLHGAIKPTELFGLNYLVQSANDNEIPLEFSTQALASAIRQTLSSPTEIAIRLGRIGKTAFLSLTTKTAGTSGAEYVVEQRVAVRILKPRDAQALPKPNFPVPDVIIHLPKVGDLCKVAERLKSLSDLITVSASHNGGLRLGISTEHARVETEWRDLTVLNRPSTQPTQDANVTPRPTSAFFHTTVKSRALLRFLHANITGVSLAAICEGFCIVLYNYVGDSAQLLDTDDTKARMGFLSATLPIVNEDGDT</sequence>
<gene>
    <name evidence="3" type="ORF">PCANC_20525</name>
</gene>
<dbReference type="AlphaFoldDB" id="A0A2N5SA64"/>
<evidence type="ECO:0000313" key="3">
    <source>
        <dbReference type="EMBL" id="PLW10104.1"/>
    </source>
</evidence>
<dbReference type="GO" id="GO:0006289">
    <property type="term" value="P:nucleotide-excision repair"/>
    <property type="evidence" value="ECO:0007669"/>
    <property type="project" value="TreeGrafter"/>
</dbReference>
<dbReference type="EMBL" id="PGCJ01001074">
    <property type="protein sequence ID" value="PLW10104.1"/>
    <property type="molecule type" value="Genomic_DNA"/>
</dbReference>
<dbReference type="Proteomes" id="UP000235388">
    <property type="component" value="Unassembled WGS sequence"/>
</dbReference>
<dbReference type="GO" id="GO:0033314">
    <property type="term" value="P:mitotic DNA replication checkpoint signaling"/>
    <property type="evidence" value="ECO:0007669"/>
    <property type="project" value="TreeGrafter"/>
</dbReference>
<dbReference type="GO" id="GO:0044778">
    <property type="term" value="P:meiotic DNA integrity checkpoint signaling"/>
    <property type="evidence" value="ECO:0007669"/>
    <property type="project" value="TreeGrafter"/>
</dbReference>
<protein>
    <recommendedName>
        <fullName evidence="5">Checkpoint protein</fullName>
    </recommendedName>
</protein>
<evidence type="ECO:0008006" key="5">
    <source>
        <dbReference type="Google" id="ProtNLM"/>
    </source>
</evidence>
<dbReference type="PANTHER" id="PTHR12900">
    <property type="entry name" value="MITOTIC AND DNA DAMAGE CHECKPOINT PROTEIN HUS1"/>
    <property type="match status" value="1"/>
</dbReference>
<dbReference type="GO" id="GO:0000724">
    <property type="term" value="P:double-strand break repair via homologous recombination"/>
    <property type="evidence" value="ECO:0007669"/>
    <property type="project" value="TreeGrafter"/>
</dbReference>
<dbReference type="InterPro" id="IPR007150">
    <property type="entry name" value="HUS1/Mec3"/>
</dbReference>
<evidence type="ECO:0000256" key="2">
    <source>
        <dbReference type="ARBA" id="ARBA00023242"/>
    </source>
</evidence>
<keyword evidence="2" id="KW-0539">Nucleus</keyword>
<dbReference type="Gene3D" id="3.70.10.10">
    <property type="match status" value="1"/>
</dbReference>